<keyword evidence="2 3" id="KW-1133">Transmembrane helix</keyword>
<accession>A0ABS2GEV2</accession>
<keyword evidence="5" id="KW-1185">Reference proteome</keyword>
<dbReference type="PANTHER" id="PTHR37815:SF3">
    <property type="entry name" value="UPF0397 PROTEIN SPR0429"/>
    <property type="match status" value="1"/>
</dbReference>
<proteinExistence type="predicted"/>
<organism evidence="4 5">
    <name type="scientific">Veillonella magna</name>
    <dbReference type="NCBI Taxonomy" id="464322"/>
    <lineage>
        <taxon>Bacteria</taxon>
        <taxon>Bacillati</taxon>
        <taxon>Bacillota</taxon>
        <taxon>Negativicutes</taxon>
        <taxon>Veillonellales</taxon>
        <taxon>Veillonellaceae</taxon>
        <taxon>Veillonella</taxon>
    </lineage>
</organism>
<name>A0ABS2GEV2_9FIRM</name>
<dbReference type="Pfam" id="PF07155">
    <property type="entry name" value="ECF-ribofla_trS"/>
    <property type="match status" value="1"/>
</dbReference>
<dbReference type="EMBL" id="JACJLA010000001">
    <property type="protein sequence ID" value="MBM6911723.1"/>
    <property type="molecule type" value="Genomic_DNA"/>
</dbReference>
<comment type="caution">
    <text evidence="4">The sequence shown here is derived from an EMBL/GenBank/DDBJ whole genome shotgun (WGS) entry which is preliminary data.</text>
</comment>
<gene>
    <name evidence="4" type="ORF">H6A01_00090</name>
</gene>
<dbReference type="Proteomes" id="UP000707138">
    <property type="component" value="Unassembled WGS sequence"/>
</dbReference>
<dbReference type="RefSeq" id="WP_205087075.1">
    <property type="nucleotide sequence ID" value="NZ_JACJLA010000001.1"/>
</dbReference>
<evidence type="ECO:0000256" key="1">
    <source>
        <dbReference type="ARBA" id="ARBA00022692"/>
    </source>
</evidence>
<feature type="transmembrane region" description="Helical" evidence="3">
    <location>
        <begin position="143"/>
        <end position="165"/>
    </location>
</feature>
<keyword evidence="3" id="KW-0472">Membrane</keyword>
<keyword evidence="1 3" id="KW-0812">Transmembrane</keyword>
<feature type="transmembrane region" description="Helical" evidence="3">
    <location>
        <begin position="107"/>
        <end position="131"/>
    </location>
</feature>
<evidence type="ECO:0000313" key="5">
    <source>
        <dbReference type="Proteomes" id="UP000707138"/>
    </source>
</evidence>
<dbReference type="PANTHER" id="PTHR37815">
    <property type="entry name" value="UPF0397 PROTEIN BC_2624-RELATED"/>
    <property type="match status" value="1"/>
</dbReference>
<dbReference type="Gene3D" id="1.10.1760.20">
    <property type="match status" value="1"/>
</dbReference>
<dbReference type="InterPro" id="IPR009825">
    <property type="entry name" value="ECF_substrate-spec-like"/>
</dbReference>
<feature type="transmembrane region" description="Helical" evidence="3">
    <location>
        <begin position="70"/>
        <end position="95"/>
    </location>
</feature>
<feature type="transmembrane region" description="Helical" evidence="3">
    <location>
        <begin position="6"/>
        <end position="28"/>
    </location>
</feature>
<protein>
    <submittedName>
        <fullName evidence="4">ECF transporter S component</fullName>
    </submittedName>
</protein>
<reference evidence="4 5" key="1">
    <citation type="journal article" date="2021" name="Sci. Rep.">
        <title>The distribution of antibiotic resistance genes in chicken gut microbiota commensals.</title>
        <authorList>
            <person name="Juricova H."/>
            <person name="Matiasovicova J."/>
            <person name="Kubasova T."/>
            <person name="Cejkova D."/>
            <person name="Rychlik I."/>
        </authorList>
    </citation>
    <scope>NUCLEOTIDE SEQUENCE [LARGE SCALE GENOMIC DNA]</scope>
    <source>
        <strain evidence="4 5">An537</strain>
    </source>
</reference>
<evidence type="ECO:0000256" key="2">
    <source>
        <dbReference type="ARBA" id="ARBA00022989"/>
    </source>
</evidence>
<evidence type="ECO:0000313" key="4">
    <source>
        <dbReference type="EMBL" id="MBM6911723.1"/>
    </source>
</evidence>
<evidence type="ECO:0000256" key="3">
    <source>
        <dbReference type="SAM" id="Phobius"/>
    </source>
</evidence>
<sequence>MNLSVRDIVYIGVLSALCAIATSILIPLSNGGMVHLGSAALFTIGALFGGMYGALAGAIGSALFDLVMGHSAYTLFSIVIKGLAGLFVGLILVGMRPRPFYQLTYSLGKLILALIVGSVWTAFGYWIAWAYVLNSMAAATIRLPASFLTSGVGCVITLFLVRALLRQFKKH</sequence>
<feature type="transmembrane region" description="Helical" evidence="3">
    <location>
        <begin position="40"/>
        <end position="64"/>
    </location>
</feature>